<evidence type="ECO:0000313" key="8">
    <source>
        <dbReference type="Ensembl" id="ENSHHUP00000067648.1"/>
    </source>
</evidence>
<dbReference type="AlphaFoldDB" id="A0A4W5PZP5"/>
<feature type="compositionally biased region" description="Pro residues" evidence="4">
    <location>
        <begin position="291"/>
        <end position="301"/>
    </location>
</feature>
<reference evidence="8" key="3">
    <citation type="submission" date="2025-09" db="UniProtKB">
        <authorList>
            <consortium name="Ensembl"/>
        </authorList>
    </citation>
    <scope>IDENTIFICATION</scope>
</reference>
<keyword evidence="1 6" id="KW-0732">Signal</keyword>
<keyword evidence="2" id="KW-0325">Glycoprotein</keyword>
<reference evidence="8" key="2">
    <citation type="submission" date="2025-08" db="UniProtKB">
        <authorList>
            <consortium name="Ensembl"/>
        </authorList>
    </citation>
    <scope>IDENTIFICATION</scope>
</reference>
<evidence type="ECO:0000256" key="6">
    <source>
        <dbReference type="SAM" id="SignalP"/>
    </source>
</evidence>
<evidence type="ECO:0000313" key="9">
    <source>
        <dbReference type="Proteomes" id="UP000314982"/>
    </source>
</evidence>
<dbReference type="InterPro" id="IPR036179">
    <property type="entry name" value="Ig-like_dom_sf"/>
</dbReference>
<dbReference type="Proteomes" id="UP000314982">
    <property type="component" value="Unassembled WGS sequence"/>
</dbReference>
<evidence type="ECO:0000256" key="5">
    <source>
        <dbReference type="SAM" id="Phobius"/>
    </source>
</evidence>
<dbReference type="Gene3D" id="2.60.40.10">
    <property type="entry name" value="Immunoglobulins"/>
    <property type="match status" value="2"/>
</dbReference>
<keyword evidence="3" id="KW-0393">Immunoglobulin domain</keyword>
<feature type="signal peptide" evidence="6">
    <location>
        <begin position="1"/>
        <end position="19"/>
    </location>
</feature>
<feature type="domain" description="Ig-like" evidence="7">
    <location>
        <begin position="113"/>
        <end position="189"/>
    </location>
</feature>
<keyword evidence="9" id="KW-1185">Reference proteome</keyword>
<feature type="region of interest" description="Disordered" evidence="4">
    <location>
        <begin position="254"/>
        <end position="322"/>
    </location>
</feature>
<dbReference type="SUPFAM" id="SSF48726">
    <property type="entry name" value="Immunoglobulin"/>
    <property type="match status" value="2"/>
</dbReference>
<sequence length="322" mass="35793">MSVVMLISLILLSLGFAGAECTMYAAVGRNKVIDHGVDLELLGQSFHLRWTHESKMVYDNRKTTGPKHQTTPNGSLLLTNLQLNNTGSYQATIYDNMGKLVLDKTTRLCVLSPVSKPRLTHTCTDASVSLRCDVGNSVDVNVVWSLNRQTLPGPTDTTLTITKAMLKPVDRYVCTVTNKASEEKSDDVNPECTDDSSSTVLLFGMKLWLMVAILAGGSGLLLILIVITLMCVCQSRRQRVSRLKEEEEMRLAPLTQPMRQASLHHHHPSHRSQSRTRPKNRTPLLATPNSRPQPRPRPPQPDPDDAQPIPTPRRTGPRNHRS</sequence>
<dbReference type="GeneTree" id="ENSGT01030000235037"/>
<dbReference type="STRING" id="62062.ENSHHUP00000067648"/>
<keyword evidence="5" id="KW-0472">Membrane</keyword>
<dbReference type="PANTHER" id="PTHR44427">
    <property type="entry name" value="CARCINOEMBRYONIC ANTIGEN-RELATED CELL ADHESION MOLECULE 19"/>
    <property type="match status" value="1"/>
</dbReference>
<feature type="compositionally biased region" description="Basic residues" evidence="4">
    <location>
        <begin position="262"/>
        <end position="280"/>
    </location>
</feature>
<reference evidence="9" key="1">
    <citation type="submission" date="2018-06" db="EMBL/GenBank/DDBJ databases">
        <title>Genome assembly of Danube salmon.</title>
        <authorList>
            <person name="Macqueen D.J."/>
            <person name="Gundappa M.K."/>
        </authorList>
    </citation>
    <scope>NUCLEOTIDE SEQUENCE [LARGE SCALE GENOMIC DNA]</scope>
</reference>
<evidence type="ECO:0000256" key="1">
    <source>
        <dbReference type="ARBA" id="ARBA00022729"/>
    </source>
</evidence>
<proteinExistence type="predicted"/>
<organism evidence="8 9">
    <name type="scientific">Hucho hucho</name>
    <name type="common">huchen</name>
    <dbReference type="NCBI Taxonomy" id="62062"/>
    <lineage>
        <taxon>Eukaryota</taxon>
        <taxon>Metazoa</taxon>
        <taxon>Chordata</taxon>
        <taxon>Craniata</taxon>
        <taxon>Vertebrata</taxon>
        <taxon>Euteleostomi</taxon>
        <taxon>Actinopterygii</taxon>
        <taxon>Neopterygii</taxon>
        <taxon>Teleostei</taxon>
        <taxon>Protacanthopterygii</taxon>
        <taxon>Salmoniformes</taxon>
        <taxon>Salmonidae</taxon>
        <taxon>Salmoninae</taxon>
        <taxon>Hucho</taxon>
    </lineage>
</organism>
<evidence type="ECO:0000259" key="7">
    <source>
        <dbReference type="PROSITE" id="PS50835"/>
    </source>
</evidence>
<keyword evidence="5" id="KW-0812">Transmembrane</keyword>
<keyword evidence="5" id="KW-1133">Transmembrane helix</keyword>
<dbReference type="InterPro" id="IPR050831">
    <property type="entry name" value="CEA_cell_adhesion"/>
</dbReference>
<protein>
    <recommendedName>
        <fullName evidence="7">Ig-like domain-containing protein</fullName>
    </recommendedName>
</protein>
<dbReference type="InterPro" id="IPR013783">
    <property type="entry name" value="Ig-like_fold"/>
</dbReference>
<feature type="transmembrane region" description="Helical" evidence="5">
    <location>
        <begin position="207"/>
        <end position="232"/>
    </location>
</feature>
<dbReference type="PANTHER" id="PTHR44427:SF1">
    <property type="entry name" value="CARCINOEMBRYONIC ANTIGEN-RELATED CELL ADHESION MOLECULE 1"/>
    <property type="match status" value="1"/>
</dbReference>
<dbReference type="Ensembl" id="ENSHHUT00000069924.1">
    <property type="protein sequence ID" value="ENSHHUP00000067648.1"/>
    <property type="gene ID" value="ENSHHUG00000039879.1"/>
</dbReference>
<accession>A0A4W5PZP5</accession>
<evidence type="ECO:0000256" key="4">
    <source>
        <dbReference type="SAM" id="MobiDB-lite"/>
    </source>
</evidence>
<feature type="chain" id="PRO_5021349391" description="Ig-like domain-containing protein" evidence="6">
    <location>
        <begin position="20"/>
        <end position="322"/>
    </location>
</feature>
<name>A0A4W5PZP5_9TELE</name>
<evidence type="ECO:0000256" key="3">
    <source>
        <dbReference type="ARBA" id="ARBA00023319"/>
    </source>
</evidence>
<evidence type="ECO:0000256" key="2">
    <source>
        <dbReference type="ARBA" id="ARBA00023180"/>
    </source>
</evidence>
<dbReference type="CDD" id="cd00096">
    <property type="entry name" value="Ig"/>
    <property type="match status" value="1"/>
</dbReference>
<dbReference type="PROSITE" id="PS50835">
    <property type="entry name" value="IG_LIKE"/>
    <property type="match status" value="1"/>
</dbReference>
<dbReference type="InterPro" id="IPR007110">
    <property type="entry name" value="Ig-like_dom"/>
</dbReference>